<dbReference type="EMBL" id="CP010311">
    <property type="protein sequence ID" value="AJF06339.1"/>
    <property type="molecule type" value="Genomic_DNA"/>
</dbReference>
<gene>
    <name evidence="2" type="ORF">GSUB_06960</name>
</gene>
<keyword evidence="3" id="KW-1185">Reference proteome</keyword>
<sequence>MKPPHRKREMLHHRSARPRNDRPAPARHHDSHPPPDAQARHARSHQGTRRSLAHRSGRPEQRPSR</sequence>
<accession>A0A0B5FNV1</accession>
<dbReference type="Proteomes" id="UP000035036">
    <property type="component" value="Chromosome"/>
</dbReference>
<dbReference type="AlphaFoldDB" id="A0A0B5FNV1"/>
<organism evidence="2 3">
    <name type="scientific">Geoalkalibacter subterraneus</name>
    <dbReference type="NCBI Taxonomy" id="483547"/>
    <lineage>
        <taxon>Bacteria</taxon>
        <taxon>Pseudomonadati</taxon>
        <taxon>Thermodesulfobacteriota</taxon>
        <taxon>Desulfuromonadia</taxon>
        <taxon>Desulfuromonadales</taxon>
        <taxon>Geoalkalibacteraceae</taxon>
        <taxon>Geoalkalibacter</taxon>
    </lineage>
</organism>
<dbReference type="HOGENOM" id="CLU_2843640_0_0_7"/>
<proteinExistence type="predicted"/>
<feature type="compositionally biased region" description="Basic residues" evidence="1">
    <location>
        <begin position="1"/>
        <end position="17"/>
    </location>
</feature>
<feature type="compositionally biased region" description="Basic residues" evidence="1">
    <location>
        <begin position="40"/>
        <end position="56"/>
    </location>
</feature>
<protein>
    <submittedName>
        <fullName evidence="2">Uncharacterized protein</fullName>
    </submittedName>
</protein>
<evidence type="ECO:0000256" key="1">
    <source>
        <dbReference type="SAM" id="MobiDB-lite"/>
    </source>
</evidence>
<feature type="region of interest" description="Disordered" evidence="1">
    <location>
        <begin position="1"/>
        <end position="65"/>
    </location>
</feature>
<feature type="compositionally biased region" description="Basic and acidic residues" evidence="1">
    <location>
        <begin position="18"/>
        <end position="33"/>
    </location>
</feature>
<name>A0A0B5FNV1_9BACT</name>
<evidence type="ECO:0000313" key="2">
    <source>
        <dbReference type="EMBL" id="AJF06339.1"/>
    </source>
</evidence>
<dbReference type="KEGG" id="gsb:GSUB_06960"/>
<evidence type="ECO:0000313" key="3">
    <source>
        <dbReference type="Proteomes" id="UP000035036"/>
    </source>
</evidence>
<reference evidence="2 3" key="1">
    <citation type="journal article" date="2015" name="Genome Announc.">
        <title>Genomes of Geoalkalibacter ferrihydriticus Z-0531T and Geoalkalibacter subterraneus Red1T, Two Haloalkaliphilic Metal-Reducing Deltaproteobacteria.</title>
        <authorList>
            <person name="Badalamenti J.P."/>
            <person name="Krajmalnik-Brown R."/>
            <person name="Torres C.I."/>
            <person name="Bond D.R."/>
        </authorList>
    </citation>
    <scope>NUCLEOTIDE SEQUENCE [LARGE SCALE GENOMIC DNA]</scope>
    <source>
        <strain evidence="2 3">Red1</strain>
    </source>
</reference>